<evidence type="ECO:0000313" key="2">
    <source>
        <dbReference type="EMBL" id="KAF9488868.1"/>
    </source>
</evidence>
<reference evidence="2" key="1">
    <citation type="submission" date="2020-11" db="EMBL/GenBank/DDBJ databases">
        <authorList>
            <consortium name="DOE Joint Genome Institute"/>
            <person name="Ahrendt S."/>
            <person name="Riley R."/>
            <person name="Andreopoulos W."/>
            <person name="Labutti K."/>
            <person name="Pangilinan J."/>
            <person name="Ruiz-Duenas F.J."/>
            <person name="Barrasa J.M."/>
            <person name="Sanchez-Garcia M."/>
            <person name="Camarero S."/>
            <person name="Miyauchi S."/>
            <person name="Serrano A."/>
            <person name="Linde D."/>
            <person name="Babiker R."/>
            <person name="Drula E."/>
            <person name="Ayuso-Fernandez I."/>
            <person name="Pacheco R."/>
            <person name="Padilla G."/>
            <person name="Ferreira P."/>
            <person name="Barriuso J."/>
            <person name="Kellner H."/>
            <person name="Castanera R."/>
            <person name="Alfaro M."/>
            <person name="Ramirez L."/>
            <person name="Pisabarro A.G."/>
            <person name="Kuo A."/>
            <person name="Tritt A."/>
            <person name="Lipzen A."/>
            <person name="He G."/>
            <person name="Yan M."/>
            <person name="Ng V."/>
            <person name="Cullen D."/>
            <person name="Martin F."/>
            <person name="Rosso M.-N."/>
            <person name="Henrissat B."/>
            <person name="Hibbett D."/>
            <person name="Martinez A.T."/>
            <person name="Grigoriev I.V."/>
        </authorList>
    </citation>
    <scope>NUCLEOTIDE SEQUENCE</scope>
    <source>
        <strain evidence="2">ATCC 90797</strain>
    </source>
</reference>
<organism evidence="2 3">
    <name type="scientific">Pleurotus eryngii</name>
    <name type="common">Boletus of the steppes</name>
    <dbReference type="NCBI Taxonomy" id="5323"/>
    <lineage>
        <taxon>Eukaryota</taxon>
        <taxon>Fungi</taxon>
        <taxon>Dikarya</taxon>
        <taxon>Basidiomycota</taxon>
        <taxon>Agaricomycotina</taxon>
        <taxon>Agaricomycetes</taxon>
        <taxon>Agaricomycetidae</taxon>
        <taxon>Agaricales</taxon>
        <taxon>Pleurotineae</taxon>
        <taxon>Pleurotaceae</taxon>
        <taxon>Pleurotus</taxon>
    </lineage>
</organism>
<keyword evidence="3" id="KW-1185">Reference proteome</keyword>
<name>A0A9P5ZIU5_PLEER</name>
<dbReference type="EMBL" id="MU154693">
    <property type="protein sequence ID" value="KAF9488868.1"/>
    <property type="molecule type" value="Genomic_DNA"/>
</dbReference>
<evidence type="ECO:0000313" key="3">
    <source>
        <dbReference type="Proteomes" id="UP000807025"/>
    </source>
</evidence>
<evidence type="ECO:0000256" key="1">
    <source>
        <dbReference type="SAM" id="MobiDB-lite"/>
    </source>
</evidence>
<proteinExistence type="predicted"/>
<comment type="caution">
    <text evidence="2">The sequence shown here is derived from an EMBL/GenBank/DDBJ whole genome shotgun (WGS) entry which is preliminary data.</text>
</comment>
<dbReference type="Proteomes" id="UP000807025">
    <property type="component" value="Unassembled WGS sequence"/>
</dbReference>
<protein>
    <submittedName>
        <fullName evidence="2">Uncharacterized protein</fullName>
    </submittedName>
</protein>
<gene>
    <name evidence="2" type="ORF">BDN71DRAFT_1456853</name>
</gene>
<feature type="region of interest" description="Disordered" evidence="1">
    <location>
        <begin position="1"/>
        <end position="20"/>
    </location>
</feature>
<accession>A0A9P5ZIU5</accession>
<sequence length="65" mass="7373">MVHMSEEPKSKVETDREPDLEIEKDQHCFVHCILMFSSPPPVSRPLPYSLSPSTTFALLDSATNR</sequence>
<dbReference type="AlphaFoldDB" id="A0A9P5ZIU5"/>